<proteinExistence type="predicted"/>
<keyword evidence="3" id="KW-1185">Reference proteome</keyword>
<dbReference type="EMBL" id="JADCNL010000001">
    <property type="protein sequence ID" value="KAG0499831.1"/>
    <property type="molecule type" value="Genomic_DNA"/>
</dbReference>
<name>A0A835S4K1_VANPL</name>
<organism evidence="2 3">
    <name type="scientific">Vanilla planifolia</name>
    <name type="common">Vanilla</name>
    <dbReference type="NCBI Taxonomy" id="51239"/>
    <lineage>
        <taxon>Eukaryota</taxon>
        <taxon>Viridiplantae</taxon>
        <taxon>Streptophyta</taxon>
        <taxon>Embryophyta</taxon>
        <taxon>Tracheophyta</taxon>
        <taxon>Spermatophyta</taxon>
        <taxon>Magnoliopsida</taxon>
        <taxon>Liliopsida</taxon>
        <taxon>Asparagales</taxon>
        <taxon>Orchidaceae</taxon>
        <taxon>Vanilloideae</taxon>
        <taxon>Vanilleae</taxon>
        <taxon>Vanilla</taxon>
    </lineage>
</organism>
<evidence type="ECO:0000313" key="3">
    <source>
        <dbReference type="Proteomes" id="UP000636800"/>
    </source>
</evidence>
<evidence type="ECO:0000256" key="1">
    <source>
        <dbReference type="SAM" id="MobiDB-lite"/>
    </source>
</evidence>
<gene>
    <name evidence="2" type="ORF">HPP92_004522</name>
</gene>
<comment type="caution">
    <text evidence="2">The sequence shown here is derived from an EMBL/GenBank/DDBJ whole genome shotgun (WGS) entry which is preliminary data.</text>
</comment>
<dbReference type="Proteomes" id="UP000636800">
    <property type="component" value="Chromosome 1"/>
</dbReference>
<feature type="region of interest" description="Disordered" evidence="1">
    <location>
        <begin position="40"/>
        <end position="69"/>
    </location>
</feature>
<accession>A0A835S4K1</accession>
<feature type="compositionally biased region" description="Basic residues" evidence="1">
    <location>
        <begin position="59"/>
        <end position="69"/>
    </location>
</feature>
<protein>
    <submittedName>
        <fullName evidence="2">Uncharacterized protein</fullName>
    </submittedName>
</protein>
<feature type="region of interest" description="Disordered" evidence="1">
    <location>
        <begin position="1"/>
        <end position="25"/>
    </location>
</feature>
<dbReference type="AlphaFoldDB" id="A0A835S4K1"/>
<sequence>MDSGTSFGIEFGVQTDSEPNQREKHFSRCRRLLTAALSAPSAMGATAEPDRVRPSRPAPSRRARQPPTR</sequence>
<reference evidence="2 3" key="1">
    <citation type="journal article" date="2020" name="Nat. Food">
        <title>A phased Vanilla planifolia genome enables genetic improvement of flavour and production.</title>
        <authorList>
            <person name="Hasing T."/>
            <person name="Tang H."/>
            <person name="Brym M."/>
            <person name="Khazi F."/>
            <person name="Huang T."/>
            <person name="Chambers A.H."/>
        </authorList>
    </citation>
    <scope>NUCLEOTIDE SEQUENCE [LARGE SCALE GENOMIC DNA]</scope>
    <source>
        <tissue evidence="2">Leaf</tissue>
    </source>
</reference>
<evidence type="ECO:0000313" key="2">
    <source>
        <dbReference type="EMBL" id="KAG0499831.1"/>
    </source>
</evidence>